<comment type="similarity">
    <text evidence="2">Belongs to the TsaE family.</text>
</comment>
<dbReference type="Gene3D" id="3.40.50.300">
    <property type="entry name" value="P-loop containing nucleotide triphosphate hydrolases"/>
    <property type="match status" value="1"/>
</dbReference>
<organism evidence="11 12">
    <name type="scientific">Cypionkella aquatica</name>
    <dbReference type="NCBI Taxonomy" id="1756042"/>
    <lineage>
        <taxon>Bacteria</taxon>
        <taxon>Pseudomonadati</taxon>
        <taxon>Pseudomonadota</taxon>
        <taxon>Alphaproteobacteria</taxon>
        <taxon>Rhodobacterales</taxon>
        <taxon>Paracoccaceae</taxon>
        <taxon>Cypionkella</taxon>
    </lineage>
</organism>
<protein>
    <recommendedName>
        <fullName evidence="3">tRNA threonylcarbamoyladenosine biosynthesis protein TsaE</fullName>
    </recommendedName>
    <alternativeName>
        <fullName evidence="10">t(6)A37 threonylcarbamoyladenosine biosynthesis protein TsaE</fullName>
    </alternativeName>
</protein>
<keyword evidence="9" id="KW-0460">Magnesium</keyword>
<evidence type="ECO:0000256" key="4">
    <source>
        <dbReference type="ARBA" id="ARBA00022490"/>
    </source>
</evidence>
<comment type="subcellular location">
    <subcellularLocation>
        <location evidence="1">Cytoplasm</location>
    </subcellularLocation>
</comment>
<name>A0AA37U652_9RHOB</name>
<proteinExistence type="inferred from homology"/>
<evidence type="ECO:0000256" key="5">
    <source>
        <dbReference type="ARBA" id="ARBA00022694"/>
    </source>
</evidence>
<dbReference type="PANTHER" id="PTHR33540:SF2">
    <property type="entry name" value="TRNA THREONYLCARBAMOYLADENOSINE BIOSYNTHESIS PROTEIN TSAE"/>
    <property type="match status" value="1"/>
</dbReference>
<dbReference type="InterPro" id="IPR003442">
    <property type="entry name" value="T6A_TsaE"/>
</dbReference>
<dbReference type="AlphaFoldDB" id="A0AA37U652"/>
<keyword evidence="4" id="KW-0963">Cytoplasm</keyword>
<evidence type="ECO:0000256" key="8">
    <source>
        <dbReference type="ARBA" id="ARBA00022840"/>
    </source>
</evidence>
<keyword evidence="7" id="KW-0547">Nucleotide-binding</keyword>
<reference evidence="11 12" key="1">
    <citation type="journal article" date="2014" name="Int. J. Syst. Evol. Microbiol.">
        <title>Complete genome sequence of Corynebacterium casei LMG S-19264T (=DSM 44701T), isolated from a smear-ripened cheese.</title>
        <authorList>
            <consortium name="US DOE Joint Genome Institute (JGI-PGF)"/>
            <person name="Walter F."/>
            <person name="Albersmeier A."/>
            <person name="Kalinowski J."/>
            <person name="Ruckert C."/>
        </authorList>
    </citation>
    <scope>NUCLEOTIDE SEQUENCE [LARGE SCALE GENOMIC DNA]</scope>
    <source>
        <strain evidence="11 12">NBRC 111766</strain>
    </source>
</reference>
<sequence length="157" mass="17433">METSDLATVYLASEEDTADLGRWLALRLRAGDCLLLQGPIGAGKSHLARTFIQARLGRMEDVPSPTFTLVQTYQADVEIWHADLYRLSHPDEVAELGLHDAFSQAICLIEWSERLGDLAPRDALRLQILPQGDGRTVSLTSPRHPDLVGEFAARWAK</sequence>
<keyword evidence="8" id="KW-0067">ATP-binding</keyword>
<evidence type="ECO:0000256" key="9">
    <source>
        <dbReference type="ARBA" id="ARBA00022842"/>
    </source>
</evidence>
<evidence type="ECO:0000313" key="12">
    <source>
        <dbReference type="Proteomes" id="UP001157355"/>
    </source>
</evidence>
<dbReference type="GO" id="GO:0046872">
    <property type="term" value="F:metal ion binding"/>
    <property type="evidence" value="ECO:0007669"/>
    <property type="project" value="UniProtKB-KW"/>
</dbReference>
<dbReference type="GO" id="GO:0005737">
    <property type="term" value="C:cytoplasm"/>
    <property type="evidence" value="ECO:0007669"/>
    <property type="project" value="UniProtKB-SubCell"/>
</dbReference>
<keyword evidence="6" id="KW-0479">Metal-binding</keyword>
<evidence type="ECO:0000256" key="7">
    <source>
        <dbReference type="ARBA" id="ARBA00022741"/>
    </source>
</evidence>
<evidence type="ECO:0000256" key="3">
    <source>
        <dbReference type="ARBA" id="ARBA00019010"/>
    </source>
</evidence>
<comment type="caution">
    <text evidence="11">The sequence shown here is derived from an EMBL/GenBank/DDBJ whole genome shotgun (WGS) entry which is preliminary data.</text>
</comment>
<evidence type="ECO:0000256" key="10">
    <source>
        <dbReference type="ARBA" id="ARBA00032441"/>
    </source>
</evidence>
<dbReference type="InterPro" id="IPR027417">
    <property type="entry name" value="P-loop_NTPase"/>
</dbReference>
<evidence type="ECO:0000256" key="2">
    <source>
        <dbReference type="ARBA" id="ARBA00007599"/>
    </source>
</evidence>
<evidence type="ECO:0000256" key="1">
    <source>
        <dbReference type="ARBA" id="ARBA00004496"/>
    </source>
</evidence>
<dbReference type="RefSeq" id="WP_284324431.1">
    <property type="nucleotide sequence ID" value="NZ_BSPP01000004.1"/>
</dbReference>
<dbReference type="PANTHER" id="PTHR33540">
    <property type="entry name" value="TRNA THREONYLCARBAMOYLADENOSINE BIOSYNTHESIS PROTEIN TSAE"/>
    <property type="match status" value="1"/>
</dbReference>
<dbReference type="GO" id="GO:0002949">
    <property type="term" value="P:tRNA threonylcarbamoyladenosine modification"/>
    <property type="evidence" value="ECO:0007669"/>
    <property type="project" value="InterPro"/>
</dbReference>
<dbReference type="Pfam" id="PF02367">
    <property type="entry name" value="TsaE"/>
    <property type="match status" value="1"/>
</dbReference>
<dbReference type="GO" id="GO:0005524">
    <property type="term" value="F:ATP binding"/>
    <property type="evidence" value="ECO:0007669"/>
    <property type="project" value="UniProtKB-KW"/>
</dbReference>
<dbReference type="Proteomes" id="UP001157355">
    <property type="component" value="Unassembled WGS sequence"/>
</dbReference>
<evidence type="ECO:0000256" key="6">
    <source>
        <dbReference type="ARBA" id="ARBA00022723"/>
    </source>
</evidence>
<evidence type="ECO:0000313" key="11">
    <source>
        <dbReference type="EMBL" id="GLS86231.1"/>
    </source>
</evidence>
<accession>A0AA37U652</accession>
<gene>
    <name evidence="11" type="ORF">GCM10010873_12050</name>
</gene>
<keyword evidence="12" id="KW-1185">Reference proteome</keyword>
<dbReference type="EMBL" id="BSPP01000004">
    <property type="protein sequence ID" value="GLS86231.1"/>
    <property type="molecule type" value="Genomic_DNA"/>
</dbReference>
<dbReference type="NCBIfam" id="TIGR00150">
    <property type="entry name" value="T6A_YjeE"/>
    <property type="match status" value="1"/>
</dbReference>
<keyword evidence="5" id="KW-0819">tRNA processing</keyword>
<dbReference type="SUPFAM" id="SSF52540">
    <property type="entry name" value="P-loop containing nucleoside triphosphate hydrolases"/>
    <property type="match status" value="1"/>
</dbReference>